<dbReference type="HOGENOM" id="CLU_1272097_0_0_1"/>
<evidence type="ECO:0000313" key="1">
    <source>
        <dbReference type="EMBL" id="CCD43967.1"/>
    </source>
</evidence>
<dbReference type="OrthoDB" id="1896086at2759"/>
<dbReference type="STRING" id="999810.G2XTZ7"/>
<evidence type="ECO:0000313" key="2">
    <source>
        <dbReference type="Proteomes" id="UP000008177"/>
    </source>
</evidence>
<proteinExistence type="predicted"/>
<organism evidence="1 2">
    <name type="scientific">Botryotinia fuckeliana (strain T4)</name>
    <name type="common">Noble rot fungus</name>
    <name type="synonym">Botrytis cinerea</name>
    <dbReference type="NCBI Taxonomy" id="999810"/>
    <lineage>
        <taxon>Eukaryota</taxon>
        <taxon>Fungi</taxon>
        <taxon>Dikarya</taxon>
        <taxon>Ascomycota</taxon>
        <taxon>Pezizomycotina</taxon>
        <taxon>Leotiomycetes</taxon>
        <taxon>Helotiales</taxon>
        <taxon>Sclerotiniaceae</taxon>
        <taxon>Botrytis</taxon>
    </lineage>
</organism>
<dbReference type="EMBL" id="FQ790267">
    <property type="protein sequence ID" value="CCD43967.1"/>
    <property type="molecule type" value="Genomic_DNA"/>
</dbReference>
<dbReference type="AlphaFoldDB" id="G2XTZ7"/>
<reference evidence="2" key="1">
    <citation type="journal article" date="2011" name="PLoS Genet.">
        <title>Genomic analysis of the necrotrophic fungal pathogens Sclerotinia sclerotiorum and Botrytis cinerea.</title>
        <authorList>
            <person name="Amselem J."/>
            <person name="Cuomo C.A."/>
            <person name="van Kan J.A."/>
            <person name="Viaud M."/>
            <person name="Benito E.P."/>
            <person name="Couloux A."/>
            <person name="Coutinho P.M."/>
            <person name="de Vries R.P."/>
            <person name="Dyer P.S."/>
            <person name="Fillinger S."/>
            <person name="Fournier E."/>
            <person name="Gout L."/>
            <person name="Hahn M."/>
            <person name="Kohn L."/>
            <person name="Lapalu N."/>
            <person name="Plummer K.M."/>
            <person name="Pradier J.M."/>
            <person name="Quevillon E."/>
            <person name="Sharon A."/>
            <person name="Simon A."/>
            <person name="ten Have A."/>
            <person name="Tudzynski B."/>
            <person name="Tudzynski P."/>
            <person name="Wincker P."/>
            <person name="Andrew M."/>
            <person name="Anthouard V."/>
            <person name="Beever R.E."/>
            <person name="Beffa R."/>
            <person name="Benoit I."/>
            <person name="Bouzid O."/>
            <person name="Brault B."/>
            <person name="Chen Z."/>
            <person name="Choquer M."/>
            <person name="Collemare J."/>
            <person name="Cotton P."/>
            <person name="Danchin E.G."/>
            <person name="Da Silva C."/>
            <person name="Gautier A."/>
            <person name="Giraud C."/>
            <person name="Giraud T."/>
            <person name="Gonzalez C."/>
            <person name="Grossetete S."/>
            <person name="Guldener U."/>
            <person name="Henrissat B."/>
            <person name="Howlett B.J."/>
            <person name="Kodira C."/>
            <person name="Kretschmer M."/>
            <person name="Lappartient A."/>
            <person name="Leroch M."/>
            <person name="Levis C."/>
            <person name="Mauceli E."/>
            <person name="Neuveglise C."/>
            <person name="Oeser B."/>
            <person name="Pearson M."/>
            <person name="Poulain J."/>
            <person name="Poussereau N."/>
            <person name="Quesneville H."/>
            <person name="Rascle C."/>
            <person name="Schumacher J."/>
            <person name="Segurens B."/>
            <person name="Sexton A."/>
            <person name="Silva E."/>
            <person name="Sirven C."/>
            <person name="Soanes D.M."/>
            <person name="Talbot N.J."/>
            <person name="Templeton M."/>
            <person name="Yandava C."/>
            <person name="Yarden O."/>
            <person name="Zeng Q."/>
            <person name="Rollins J.A."/>
            <person name="Lebrun M.H."/>
            <person name="Dickman M."/>
        </authorList>
    </citation>
    <scope>NUCLEOTIDE SEQUENCE [LARGE SCALE GENOMIC DNA]</scope>
    <source>
        <strain evidence="2">T4</strain>
    </source>
</reference>
<name>G2XTZ7_BOTF4</name>
<protein>
    <submittedName>
        <fullName evidence="1">Uncharacterized protein</fullName>
    </submittedName>
</protein>
<sequence length="217" mass="24035">MSKIMDFCDSGAVKTPSDWKTGGKIQVNSVTYRITPQIEQNYTAGKCWFHLEEFQTFSGPKNDQVIFEVQIKNVTDGSGKNIPIIGTEDNDTQSIKQVTGDGNPEVFNTTLPFPLVITPEFDGNPSNYIQFVYGSQSWTTSVDSGMPYCTVGGWDIPGTSLGAVSSLNLLSVYMIHGVADLKVVRNSRKKSGWQRLLYVAKFLSVGVILKSRNEYRV</sequence>
<gene>
    <name evidence="1" type="ORF">BofuT4_P061770.1</name>
</gene>
<dbReference type="Proteomes" id="UP000008177">
    <property type="component" value="Unplaced contigs"/>
</dbReference>
<dbReference type="InParanoid" id="G2XTZ7"/>
<accession>G2XTZ7</accession>